<gene>
    <name evidence="2" type="ORF">RFI_05191</name>
</gene>
<feature type="compositionally biased region" description="Basic and acidic residues" evidence="1">
    <location>
        <begin position="1"/>
        <end position="14"/>
    </location>
</feature>
<evidence type="ECO:0000313" key="3">
    <source>
        <dbReference type="Proteomes" id="UP000023152"/>
    </source>
</evidence>
<feature type="compositionally biased region" description="Acidic residues" evidence="1">
    <location>
        <begin position="30"/>
        <end position="39"/>
    </location>
</feature>
<sequence>MSEVDFSKTTRLDSESVTQRSVHPAFLVDENADLEDSEEEQKRAKGNDAGEDENRLGGSNRNVPSYGSDDENDDGHGGDSDNDAESEGESDSGNNNDNESESGSGNEHERNNSGTASLDTIGTATEANIRQEISIAEKTNRQRPKSMNKRNNNDPETPYQKRRQIKDFELEEQGHTSTLSATLSTIINHNDNDTDRDHEDITPTATSKTRTTPTLKPTQFQHDNENNNAKTRTKGKANANSTTKAWEAMDEQQRMKILLNLYHTPNVSNDISPKWNWDDAHLQE</sequence>
<dbReference type="Proteomes" id="UP000023152">
    <property type="component" value="Unassembled WGS sequence"/>
</dbReference>
<keyword evidence="3" id="KW-1185">Reference proteome</keyword>
<dbReference type="AlphaFoldDB" id="X6P140"/>
<proteinExistence type="predicted"/>
<feature type="compositionally biased region" description="Low complexity" evidence="1">
    <location>
        <begin position="202"/>
        <end position="218"/>
    </location>
</feature>
<evidence type="ECO:0000313" key="2">
    <source>
        <dbReference type="EMBL" id="ETO31926.1"/>
    </source>
</evidence>
<protein>
    <submittedName>
        <fullName evidence="2">Uncharacterized protein</fullName>
    </submittedName>
</protein>
<organism evidence="2 3">
    <name type="scientific">Reticulomyxa filosa</name>
    <dbReference type="NCBI Taxonomy" id="46433"/>
    <lineage>
        <taxon>Eukaryota</taxon>
        <taxon>Sar</taxon>
        <taxon>Rhizaria</taxon>
        <taxon>Retaria</taxon>
        <taxon>Foraminifera</taxon>
        <taxon>Monothalamids</taxon>
        <taxon>Reticulomyxidae</taxon>
        <taxon>Reticulomyxa</taxon>
    </lineage>
</organism>
<feature type="compositionally biased region" description="Low complexity" evidence="1">
    <location>
        <begin position="91"/>
        <end position="105"/>
    </location>
</feature>
<feature type="compositionally biased region" description="Basic and acidic residues" evidence="1">
    <location>
        <begin position="40"/>
        <end position="55"/>
    </location>
</feature>
<name>X6P140_RETFI</name>
<accession>X6P140</accession>
<evidence type="ECO:0000256" key="1">
    <source>
        <dbReference type="SAM" id="MobiDB-lite"/>
    </source>
</evidence>
<comment type="caution">
    <text evidence="2">The sequence shown here is derived from an EMBL/GenBank/DDBJ whole genome shotgun (WGS) entry which is preliminary data.</text>
</comment>
<feature type="compositionally biased region" description="Acidic residues" evidence="1">
    <location>
        <begin position="80"/>
        <end position="90"/>
    </location>
</feature>
<dbReference type="EMBL" id="ASPP01004604">
    <property type="protein sequence ID" value="ETO31926.1"/>
    <property type="molecule type" value="Genomic_DNA"/>
</dbReference>
<feature type="compositionally biased region" description="Basic and acidic residues" evidence="1">
    <location>
        <begin position="190"/>
        <end position="201"/>
    </location>
</feature>
<reference evidence="2 3" key="1">
    <citation type="journal article" date="2013" name="Curr. Biol.">
        <title>The Genome of the Foraminiferan Reticulomyxa filosa.</title>
        <authorList>
            <person name="Glockner G."/>
            <person name="Hulsmann N."/>
            <person name="Schleicher M."/>
            <person name="Noegel A.A."/>
            <person name="Eichinger L."/>
            <person name="Gallinger C."/>
            <person name="Pawlowski J."/>
            <person name="Sierra R."/>
            <person name="Euteneuer U."/>
            <person name="Pillet L."/>
            <person name="Moustafa A."/>
            <person name="Platzer M."/>
            <person name="Groth M."/>
            <person name="Szafranski K."/>
            <person name="Schliwa M."/>
        </authorList>
    </citation>
    <scope>NUCLEOTIDE SEQUENCE [LARGE SCALE GENOMIC DNA]</scope>
</reference>
<feature type="region of interest" description="Disordered" evidence="1">
    <location>
        <begin position="1"/>
        <end position="118"/>
    </location>
</feature>
<feature type="region of interest" description="Disordered" evidence="1">
    <location>
        <begin position="188"/>
        <end position="240"/>
    </location>
</feature>
<feature type="region of interest" description="Disordered" evidence="1">
    <location>
        <begin position="130"/>
        <end position="165"/>
    </location>
</feature>